<dbReference type="RefSeq" id="WP_264793866.1">
    <property type="nucleotide sequence ID" value="NZ_BRVS01000001.1"/>
</dbReference>
<dbReference type="EMBL" id="BRVS01000001">
    <property type="protein sequence ID" value="GLB65684.1"/>
    <property type="molecule type" value="Genomic_DNA"/>
</dbReference>
<dbReference type="Gene3D" id="3.90.1140.10">
    <property type="entry name" value="Cyclic phosphodiesterase"/>
    <property type="match status" value="1"/>
</dbReference>
<dbReference type="Pfam" id="PF13563">
    <property type="entry name" value="2_5_RNA_ligase2"/>
    <property type="match status" value="1"/>
</dbReference>
<reference evidence="2 3" key="1">
    <citation type="journal article" date="2023" name="Int. J. Syst. Evol. Microbiol.">
        <title>Arthrobacter mangrovi sp. nov., an actinobacterium isolated from the rhizosphere of a mangrove.</title>
        <authorList>
            <person name="Hamada M."/>
            <person name="Saitou S."/>
            <person name="Enomoto N."/>
            <person name="Nanri K."/>
            <person name="Hidaka K."/>
            <person name="Miura T."/>
            <person name="Tamura T."/>
        </authorList>
    </citation>
    <scope>NUCLEOTIDE SEQUENCE [LARGE SCALE GENOMIC DNA]</scope>
    <source>
        <strain evidence="2 3">NBRC 112813</strain>
    </source>
</reference>
<dbReference type="SUPFAM" id="SSF55144">
    <property type="entry name" value="LigT-like"/>
    <property type="match status" value="1"/>
</dbReference>
<evidence type="ECO:0000256" key="1">
    <source>
        <dbReference type="SAM" id="MobiDB-lite"/>
    </source>
</evidence>
<name>A0ABQ5MNY2_9MICC</name>
<keyword evidence="3" id="KW-1185">Reference proteome</keyword>
<proteinExistence type="predicted"/>
<dbReference type="PANTHER" id="PTHR40037">
    <property type="entry name" value="PHOSPHOESTERASE YJCG-RELATED"/>
    <property type="match status" value="1"/>
</dbReference>
<feature type="region of interest" description="Disordered" evidence="1">
    <location>
        <begin position="1"/>
        <end position="22"/>
    </location>
</feature>
<organism evidence="2 3">
    <name type="scientific">Arthrobacter mangrovi</name>
    <dbReference type="NCBI Taxonomy" id="2966350"/>
    <lineage>
        <taxon>Bacteria</taxon>
        <taxon>Bacillati</taxon>
        <taxon>Actinomycetota</taxon>
        <taxon>Actinomycetes</taxon>
        <taxon>Micrococcales</taxon>
        <taxon>Micrococcaceae</taxon>
        <taxon>Arthrobacter</taxon>
    </lineage>
</organism>
<dbReference type="Proteomes" id="UP001209654">
    <property type="component" value="Unassembled WGS sequence"/>
</dbReference>
<protein>
    <submittedName>
        <fullName evidence="2">Phosphoesterase</fullName>
    </submittedName>
</protein>
<dbReference type="PANTHER" id="PTHR40037:SF1">
    <property type="entry name" value="PHOSPHOESTERASE SAOUHSC_00951-RELATED"/>
    <property type="match status" value="1"/>
</dbReference>
<sequence length="205" mass="22050">MCGQHLQSKKATATNDGDPRPGARSGCVGVVISIPEPLAGELESWRASFGDPLAAVIPPHITLVTTTPVDDWEETTEHVRRIAKTQAPFTVGLRGTGSFRPVSPVVFLNIAEGFEDCVALHGKLQSGPLERDLEFDFHPHLTVAHDVSQAGMDAAEEKLADYASTFTVSSMGLYEHDQSGVWILREELSFDAEPEHTGCAGGGRD</sequence>
<accession>A0ABQ5MNY2</accession>
<feature type="compositionally biased region" description="Polar residues" evidence="1">
    <location>
        <begin position="1"/>
        <end position="15"/>
    </location>
</feature>
<dbReference type="InterPro" id="IPR009097">
    <property type="entry name" value="Cyclic_Pdiesterase"/>
</dbReference>
<evidence type="ECO:0000313" key="3">
    <source>
        <dbReference type="Proteomes" id="UP001209654"/>
    </source>
</evidence>
<dbReference type="InterPro" id="IPR050580">
    <property type="entry name" value="2H_phosphoesterase_YjcG-like"/>
</dbReference>
<comment type="caution">
    <text evidence="2">The sequence shown here is derived from an EMBL/GenBank/DDBJ whole genome shotgun (WGS) entry which is preliminary data.</text>
</comment>
<gene>
    <name evidence="2" type="ORF">AHIS1636_01230</name>
</gene>
<evidence type="ECO:0000313" key="2">
    <source>
        <dbReference type="EMBL" id="GLB65684.1"/>
    </source>
</evidence>